<protein>
    <submittedName>
        <fullName evidence="2">Uncharacterized protein</fullName>
    </submittedName>
</protein>
<proteinExistence type="predicted"/>
<feature type="compositionally biased region" description="Low complexity" evidence="1">
    <location>
        <begin position="35"/>
        <end position="44"/>
    </location>
</feature>
<evidence type="ECO:0000313" key="2">
    <source>
        <dbReference type="EMBL" id="CAE8715849.1"/>
    </source>
</evidence>
<gene>
    <name evidence="2" type="ORF">PGLA2088_LOCUS38797</name>
</gene>
<feature type="compositionally biased region" description="Basic and acidic residues" evidence="1">
    <location>
        <begin position="23"/>
        <end position="33"/>
    </location>
</feature>
<accession>A0A813KYS3</accession>
<comment type="caution">
    <text evidence="2">The sequence shown here is derived from an EMBL/GenBank/DDBJ whole genome shotgun (WGS) entry which is preliminary data.</text>
</comment>
<sequence>MHCVERLPCPAEKNPRKGKARRSARDLPRRDTKTSSSQAAPCASPSLRAAGASFAGEPPPPSCTFDHLLLAANRLRFPCTHANPVMQSSCESIPRLVPASSASASGTAPRVGHDEVPPSEAKRSVDLLWLQGPTASTVLRLAQPLLQLRLEASADKVRDMEIRLEVLKDPIDFSKDFQAQWRRSARCVARRPASELHGCQTWLAGPWHGHYAAFFMERSGASGRDCPDGKAGEAALVEAEEKREQVQSESGLSNPFFDFIGGRVPIFFRQAGKELAYEVLDIYESCDPYVPSGRRQWRGFVPLFVISLKLRRVLVGGARESLEAFLSGEEWRYLSELSWSTLLLPTQRFNGRAKRAREVAALLLEISGLLHEAWLAHSDLGFFLPEGFQNRPGGDEDNAEASWAGAVLAWATQEARRVSGGGRSAISPPRRGSGKASLGASAAEQLLNCLHQCLTLPGRAGNSTDGPGRSAVAAAASRLFHELKEAGSQIVLRTRWPIWLLLRLVVVRCTDAPDAPAFEENGALTDRAAQYRWRNRYV</sequence>
<dbReference type="AlphaFoldDB" id="A0A813KYS3"/>
<name>A0A813KYS3_POLGL</name>
<evidence type="ECO:0000313" key="3">
    <source>
        <dbReference type="Proteomes" id="UP000626109"/>
    </source>
</evidence>
<dbReference type="Proteomes" id="UP000626109">
    <property type="component" value="Unassembled WGS sequence"/>
</dbReference>
<organism evidence="2 3">
    <name type="scientific">Polarella glacialis</name>
    <name type="common">Dinoflagellate</name>
    <dbReference type="NCBI Taxonomy" id="89957"/>
    <lineage>
        <taxon>Eukaryota</taxon>
        <taxon>Sar</taxon>
        <taxon>Alveolata</taxon>
        <taxon>Dinophyceae</taxon>
        <taxon>Suessiales</taxon>
        <taxon>Suessiaceae</taxon>
        <taxon>Polarella</taxon>
    </lineage>
</organism>
<dbReference type="EMBL" id="CAJNNW010032875">
    <property type="protein sequence ID" value="CAE8715849.1"/>
    <property type="molecule type" value="Genomic_DNA"/>
</dbReference>
<feature type="region of interest" description="Disordered" evidence="1">
    <location>
        <begin position="1"/>
        <end position="44"/>
    </location>
</feature>
<reference evidence="2" key="1">
    <citation type="submission" date="2021-02" db="EMBL/GenBank/DDBJ databases">
        <authorList>
            <person name="Dougan E. K."/>
            <person name="Rhodes N."/>
            <person name="Thang M."/>
            <person name="Chan C."/>
        </authorList>
    </citation>
    <scope>NUCLEOTIDE SEQUENCE</scope>
</reference>
<evidence type="ECO:0000256" key="1">
    <source>
        <dbReference type="SAM" id="MobiDB-lite"/>
    </source>
</evidence>